<evidence type="ECO:0000313" key="3">
    <source>
        <dbReference type="Proteomes" id="UP000070133"/>
    </source>
</evidence>
<comment type="caution">
    <text evidence="2">The sequence shown here is derived from an EMBL/GenBank/DDBJ whole genome shotgun (WGS) entry which is preliminary data.</text>
</comment>
<feature type="region of interest" description="Disordered" evidence="1">
    <location>
        <begin position="120"/>
        <end position="216"/>
    </location>
</feature>
<dbReference type="OrthoDB" id="3650969at2759"/>
<feature type="non-terminal residue" evidence="2">
    <location>
        <position position="539"/>
    </location>
</feature>
<organism evidence="2 3">
    <name type="scientific">Pseudocercospora eumusae</name>
    <dbReference type="NCBI Taxonomy" id="321146"/>
    <lineage>
        <taxon>Eukaryota</taxon>
        <taxon>Fungi</taxon>
        <taxon>Dikarya</taxon>
        <taxon>Ascomycota</taxon>
        <taxon>Pezizomycotina</taxon>
        <taxon>Dothideomycetes</taxon>
        <taxon>Dothideomycetidae</taxon>
        <taxon>Mycosphaerellales</taxon>
        <taxon>Mycosphaerellaceae</taxon>
        <taxon>Pseudocercospora</taxon>
    </lineage>
</organism>
<dbReference type="Proteomes" id="UP000070133">
    <property type="component" value="Unassembled WGS sequence"/>
</dbReference>
<dbReference type="STRING" id="321146.A0A139HWS6"/>
<protein>
    <submittedName>
        <fullName evidence="2">Uncharacterized protein</fullName>
    </submittedName>
</protein>
<dbReference type="AlphaFoldDB" id="A0A139HWS6"/>
<keyword evidence="3" id="KW-1185">Reference proteome</keyword>
<gene>
    <name evidence="2" type="ORF">AC578_7133</name>
</gene>
<sequence length="539" mass="59715">MLSLTQFFRSFSLVHSPKRTPKPEVEHAMSDDFDAARRSERIVLEFLDHEDVIYAPQVRTVVIRSLIKKHGLQEDAAGLRSRIEQLCVKHPNEDLVFSPGPNAIWEGGSRILSRSYRRSVGYPASDSEDSASDAVSDEGSGKKKPTKGRKRQSASSSGATKDQERSRKRPKKESMPDLAPNDLIPVHEKPKESPSAADSTLAKQSPRPPPKAKVQAGDGIMQEVATPSHQRTAAPTAYRTKKAQMSHIVLSAATNIALTSIYQDDPRSDDAAARTEVKATITNDPRVTGSEWPLPPLKDPDIYGISYGLVEKRMQQVVYQIECVSLRLQSSSSDGLEAVAKIVTAPSVRLRRLYDRLFGDSWKDLAESFLQGRGKAEKLLQGLIGAAVYEVVYSAQLPWDSPLAIFEKLGVDTLYLSSTMRACELAMPFESLIWRSAVQKIEDASFQQERIRPVADKLANELFAILKHQLTILGIDTSPRHRIESRNLRVKDLSAVFQAALVLKGTLEAAPQDFDILWIQAGSPIEHMTMMSTPQGRPS</sequence>
<proteinExistence type="predicted"/>
<evidence type="ECO:0000313" key="2">
    <source>
        <dbReference type="EMBL" id="KXT06839.1"/>
    </source>
</evidence>
<accession>A0A139HWS6</accession>
<feature type="compositionally biased region" description="Basic residues" evidence="1">
    <location>
        <begin position="142"/>
        <end position="152"/>
    </location>
</feature>
<name>A0A139HWS6_9PEZI</name>
<dbReference type="EMBL" id="LFZN01000004">
    <property type="protein sequence ID" value="KXT06839.1"/>
    <property type="molecule type" value="Genomic_DNA"/>
</dbReference>
<evidence type="ECO:0000256" key="1">
    <source>
        <dbReference type="SAM" id="MobiDB-lite"/>
    </source>
</evidence>
<reference evidence="2 3" key="1">
    <citation type="submission" date="2015-07" db="EMBL/GenBank/DDBJ databases">
        <title>Comparative genomics of the Sigatoka disease complex on banana suggests a link between parallel evolutionary changes in Pseudocercospora fijiensis and Pseudocercospora eumusae and increased virulence on the banana host.</title>
        <authorList>
            <person name="Chang T.-C."/>
            <person name="Salvucci A."/>
            <person name="Crous P.W."/>
            <person name="Stergiopoulos I."/>
        </authorList>
    </citation>
    <scope>NUCLEOTIDE SEQUENCE [LARGE SCALE GENOMIC DNA]</scope>
    <source>
        <strain evidence="2 3">CBS 114824</strain>
    </source>
</reference>